<sequence length="172" mass="20102">MRWLLILNWVCLVRSAYKPPEQCFFCVSDQEEDCVRGQAAMKWDKMGCSDEHFDTECRTMEGIQVTLGSEPDNNEKIIEICGKRLGQCQPHFTSTNHIEMRMCCLDCDFTNSTMKFTKEINPAQDRRKMRVKVVLGIFAVFFLLAFTGYAAHKNFFIKRREVRPVTEADYFK</sequence>
<keyword evidence="2" id="KW-0732">Signal</keyword>
<reference evidence="3 4" key="1">
    <citation type="submission" date="2021-04" db="EMBL/GenBank/DDBJ databases">
        <authorList>
            <person name="Bliznina A."/>
        </authorList>
    </citation>
    <scope>NUCLEOTIDE SEQUENCE [LARGE SCALE GENOMIC DNA]</scope>
</reference>
<feature type="transmembrane region" description="Helical" evidence="1">
    <location>
        <begin position="133"/>
        <end position="151"/>
    </location>
</feature>
<feature type="signal peptide" evidence="2">
    <location>
        <begin position="1"/>
        <end position="15"/>
    </location>
</feature>
<keyword evidence="4" id="KW-1185">Reference proteome</keyword>
<evidence type="ECO:0000313" key="3">
    <source>
        <dbReference type="EMBL" id="CAG5112958.1"/>
    </source>
</evidence>
<organism evidence="3 4">
    <name type="scientific">Oikopleura dioica</name>
    <name type="common">Tunicate</name>
    <dbReference type="NCBI Taxonomy" id="34765"/>
    <lineage>
        <taxon>Eukaryota</taxon>
        <taxon>Metazoa</taxon>
        <taxon>Chordata</taxon>
        <taxon>Tunicata</taxon>
        <taxon>Appendicularia</taxon>
        <taxon>Copelata</taxon>
        <taxon>Oikopleuridae</taxon>
        <taxon>Oikopleura</taxon>
    </lineage>
</organism>
<gene>
    <name evidence="3" type="ORF">OKIOD_LOCUS15880</name>
</gene>
<feature type="chain" id="PRO_5045908457" evidence="2">
    <location>
        <begin position="16"/>
        <end position="172"/>
    </location>
</feature>
<dbReference type="EMBL" id="OU015567">
    <property type="protein sequence ID" value="CAG5112958.1"/>
    <property type="molecule type" value="Genomic_DNA"/>
</dbReference>
<name>A0ABN7T549_OIKDI</name>
<evidence type="ECO:0000313" key="4">
    <source>
        <dbReference type="Proteomes" id="UP001158576"/>
    </source>
</evidence>
<keyword evidence="1" id="KW-0472">Membrane</keyword>
<dbReference type="Proteomes" id="UP001158576">
    <property type="component" value="Chromosome 2"/>
</dbReference>
<keyword evidence="1" id="KW-0812">Transmembrane</keyword>
<evidence type="ECO:0000256" key="2">
    <source>
        <dbReference type="SAM" id="SignalP"/>
    </source>
</evidence>
<protein>
    <submittedName>
        <fullName evidence="3">Oidioi.mRNA.OKI2018_I69.chr2.g7115.t1.cds</fullName>
    </submittedName>
</protein>
<evidence type="ECO:0000256" key="1">
    <source>
        <dbReference type="SAM" id="Phobius"/>
    </source>
</evidence>
<keyword evidence="1" id="KW-1133">Transmembrane helix</keyword>
<accession>A0ABN7T549</accession>
<proteinExistence type="predicted"/>